<evidence type="ECO:0000313" key="2">
    <source>
        <dbReference type="Proteomes" id="UP001230649"/>
    </source>
</evidence>
<evidence type="ECO:0000313" key="1">
    <source>
        <dbReference type="EMBL" id="KAJ9094832.1"/>
    </source>
</evidence>
<dbReference type="EMBL" id="JASBWS010000133">
    <property type="protein sequence ID" value="KAJ9094832.1"/>
    <property type="molecule type" value="Genomic_DNA"/>
</dbReference>
<proteinExistence type="predicted"/>
<keyword evidence="2" id="KW-1185">Reference proteome</keyword>
<accession>A0ACC2V8D7</accession>
<comment type="caution">
    <text evidence="1">The sequence shown here is derived from an EMBL/GenBank/DDBJ whole genome shotgun (WGS) entry which is preliminary data.</text>
</comment>
<reference evidence="1" key="1">
    <citation type="submission" date="2023-04" db="EMBL/GenBank/DDBJ databases">
        <title>Draft Genome sequencing of Naganishia species isolated from polar environments using Oxford Nanopore Technology.</title>
        <authorList>
            <person name="Leo P."/>
            <person name="Venkateswaran K."/>
        </authorList>
    </citation>
    <scope>NUCLEOTIDE SEQUENCE</scope>
    <source>
        <strain evidence="1">MNA-CCFEE 5262</strain>
    </source>
</reference>
<protein>
    <submittedName>
        <fullName evidence="1">Uncharacterized protein</fullName>
    </submittedName>
</protein>
<sequence length="264" mass="29269">MQGQYASTRALSLNRDIPSDVYLLHDPHTVTVFDKFPKAKYHFLVLPRLPFSNTTAADASDAESRSDSDLSTDPAPPSSSPSHPAVPASALTSLHALLSTVPAVTSLHVLRILQQTSLEVVEMIKDEMLKTEGFEWGIQVGFHAVPSMRTLHLHVISTDFVSPSLKVKKHYTSFHPMLGFFLPLDSVIQSLDKQANSNASTFDLQKYRSTNGPKSWEAILKSDLGCWRCGQVFGNMPTLKRHLEDEWMRLKSAAASTRKAADPR</sequence>
<dbReference type="Proteomes" id="UP001230649">
    <property type="component" value="Unassembled WGS sequence"/>
</dbReference>
<gene>
    <name evidence="1" type="ORF">QFC20_006810</name>
</gene>
<organism evidence="1 2">
    <name type="scientific">Naganishia adeliensis</name>
    <dbReference type="NCBI Taxonomy" id="92952"/>
    <lineage>
        <taxon>Eukaryota</taxon>
        <taxon>Fungi</taxon>
        <taxon>Dikarya</taxon>
        <taxon>Basidiomycota</taxon>
        <taxon>Agaricomycotina</taxon>
        <taxon>Tremellomycetes</taxon>
        <taxon>Filobasidiales</taxon>
        <taxon>Filobasidiaceae</taxon>
        <taxon>Naganishia</taxon>
    </lineage>
</organism>
<name>A0ACC2V8D7_9TREE</name>